<reference evidence="2 3" key="1">
    <citation type="submission" date="2019-03" db="EMBL/GenBank/DDBJ databases">
        <title>Glutamicibacter sp. LJH19 genome.</title>
        <authorList>
            <person name="Sinai Borker S."/>
            <person name="Kumar R."/>
        </authorList>
    </citation>
    <scope>NUCLEOTIDE SEQUENCE [LARGE SCALE GENOMIC DNA]</scope>
    <source>
        <strain evidence="2 3">LJH19</strain>
    </source>
</reference>
<evidence type="ECO:0000313" key="3">
    <source>
        <dbReference type="Proteomes" id="UP000297638"/>
    </source>
</evidence>
<evidence type="ECO:0000256" key="1">
    <source>
        <dbReference type="SAM" id="Phobius"/>
    </source>
</evidence>
<keyword evidence="1" id="KW-1133">Transmembrane helix</keyword>
<feature type="transmembrane region" description="Helical" evidence="1">
    <location>
        <begin position="34"/>
        <end position="53"/>
    </location>
</feature>
<dbReference type="Proteomes" id="UP000297638">
    <property type="component" value="Unassembled WGS sequence"/>
</dbReference>
<keyword evidence="1" id="KW-0472">Membrane</keyword>
<accession>A0A4Y8TTD8</accession>
<proteinExistence type="predicted"/>
<organism evidence="2 3">
    <name type="scientific">Glutamicibacter arilaitensis</name>
    <dbReference type="NCBI Taxonomy" id="256701"/>
    <lineage>
        <taxon>Bacteria</taxon>
        <taxon>Bacillati</taxon>
        <taxon>Actinomycetota</taxon>
        <taxon>Actinomycetes</taxon>
        <taxon>Micrococcales</taxon>
        <taxon>Micrococcaceae</taxon>
        <taxon>Glutamicibacter</taxon>
    </lineage>
</organism>
<feature type="transmembrane region" description="Helical" evidence="1">
    <location>
        <begin position="7"/>
        <end position="28"/>
    </location>
</feature>
<comment type="caution">
    <text evidence="2">The sequence shown here is derived from an EMBL/GenBank/DDBJ whole genome shotgun (WGS) entry which is preliminary data.</text>
</comment>
<protein>
    <submittedName>
        <fullName evidence="2">Uncharacterized protein</fullName>
    </submittedName>
</protein>
<dbReference type="EMBL" id="SPDS01000003">
    <property type="protein sequence ID" value="TFH54643.1"/>
    <property type="molecule type" value="Genomic_DNA"/>
</dbReference>
<gene>
    <name evidence="2" type="ORF">EXY26_16500</name>
</gene>
<dbReference type="RefSeq" id="WP_134781237.1">
    <property type="nucleotide sequence ID" value="NZ_SPDS01000003.1"/>
</dbReference>
<evidence type="ECO:0000313" key="2">
    <source>
        <dbReference type="EMBL" id="TFH54643.1"/>
    </source>
</evidence>
<name>A0A4Y8TTD8_9MICC</name>
<sequence>MKMSFNGWYSAIIIAAGLGFAAIALTAYATGQNFLIFVGMGIFMAICMTMTSIQAQRQHKLRKASGK</sequence>
<dbReference type="AlphaFoldDB" id="A0A4Y8TTD8"/>
<keyword evidence="1" id="KW-0812">Transmembrane</keyword>